<evidence type="ECO:0000256" key="2">
    <source>
        <dbReference type="SAM" id="Phobius"/>
    </source>
</evidence>
<name>A0A8H3ID71_9LECA</name>
<dbReference type="Pfam" id="PF24802">
    <property type="entry name" value="DUF7703"/>
    <property type="match status" value="1"/>
</dbReference>
<keyword evidence="2" id="KW-0812">Transmembrane</keyword>
<dbReference type="AlphaFoldDB" id="A0A8H3ID71"/>
<keyword evidence="2" id="KW-1133">Transmembrane helix</keyword>
<feature type="compositionally biased region" description="Polar residues" evidence="1">
    <location>
        <begin position="322"/>
        <end position="343"/>
    </location>
</feature>
<reference evidence="4" key="1">
    <citation type="submission" date="2021-03" db="EMBL/GenBank/DDBJ databases">
        <authorList>
            <person name="Tagirdzhanova G."/>
        </authorList>
    </citation>
    <scope>NUCLEOTIDE SEQUENCE</scope>
</reference>
<evidence type="ECO:0000256" key="1">
    <source>
        <dbReference type="SAM" id="MobiDB-lite"/>
    </source>
</evidence>
<feature type="transmembrane region" description="Helical" evidence="2">
    <location>
        <begin position="23"/>
        <end position="41"/>
    </location>
</feature>
<feature type="domain" description="DUF7703" evidence="3">
    <location>
        <begin position="28"/>
        <end position="257"/>
    </location>
</feature>
<dbReference type="Proteomes" id="UP000664521">
    <property type="component" value="Unassembled WGS sequence"/>
</dbReference>
<dbReference type="EMBL" id="CAJPDS010000007">
    <property type="protein sequence ID" value="CAF9909294.1"/>
    <property type="molecule type" value="Genomic_DNA"/>
</dbReference>
<proteinExistence type="predicted"/>
<feature type="region of interest" description="Disordered" evidence="1">
    <location>
        <begin position="272"/>
        <end position="429"/>
    </location>
</feature>
<feature type="compositionally biased region" description="Basic and acidic residues" evidence="1">
    <location>
        <begin position="303"/>
        <end position="320"/>
    </location>
</feature>
<gene>
    <name evidence="4" type="ORF">HETSPECPRED_008924</name>
</gene>
<evidence type="ECO:0000313" key="5">
    <source>
        <dbReference type="Proteomes" id="UP000664521"/>
    </source>
</evidence>
<feature type="transmembrane region" description="Helical" evidence="2">
    <location>
        <begin position="122"/>
        <end position="146"/>
    </location>
</feature>
<protein>
    <recommendedName>
        <fullName evidence="3">DUF7703 domain-containing protein</fullName>
    </recommendedName>
</protein>
<feature type="compositionally biased region" description="Pro residues" evidence="1">
    <location>
        <begin position="374"/>
        <end position="384"/>
    </location>
</feature>
<feature type="transmembrane region" description="Helical" evidence="2">
    <location>
        <begin position="86"/>
        <end position="110"/>
    </location>
</feature>
<keyword evidence="2" id="KW-0472">Membrane</keyword>
<keyword evidence="5" id="KW-1185">Reference proteome</keyword>
<evidence type="ECO:0000313" key="4">
    <source>
        <dbReference type="EMBL" id="CAF9909294.1"/>
    </source>
</evidence>
<dbReference type="InterPro" id="IPR056120">
    <property type="entry name" value="DUF7703"/>
</dbReference>
<dbReference type="PANTHER" id="PTHR37013">
    <property type="entry name" value="INTEGRAL MEMBRANE PROTEIN (AFU_ORTHOLOGUE AFUA_1G05950)-RELATED"/>
    <property type="match status" value="1"/>
</dbReference>
<feature type="transmembrane region" description="Helical" evidence="2">
    <location>
        <begin position="204"/>
        <end position="225"/>
    </location>
</feature>
<comment type="caution">
    <text evidence="4">The sequence shown here is derived from an EMBL/GenBank/DDBJ whole genome shotgun (WGS) entry which is preliminary data.</text>
</comment>
<accession>A0A8H3ID71</accession>
<dbReference type="OrthoDB" id="405906at2759"/>
<evidence type="ECO:0000259" key="3">
    <source>
        <dbReference type="Pfam" id="PF24802"/>
    </source>
</evidence>
<organism evidence="4 5">
    <name type="scientific">Heterodermia speciosa</name>
    <dbReference type="NCBI Taxonomy" id="116794"/>
    <lineage>
        <taxon>Eukaryota</taxon>
        <taxon>Fungi</taxon>
        <taxon>Dikarya</taxon>
        <taxon>Ascomycota</taxon>
        <taxon>Pezizomycotina</taxon>
        <taxon>Lecanoromycetes</taxon>
        <taxon>OSLEUM clade</taxon>
        <taxon>Lecanoromycetidae</taxon>
        <taxon>Caliciales</taxon>
        <taxon>Physciaceae</taxon>
        <taxon>Heterodermia</taxon>
    </lineage>
</organism>
<feature type="transmembrane region" description="Helical" evidence="2">
    <location>
        <begin position="53"/>
        <end position="74"/>
    </location>
</feature>
<sequence>MHSTSPYAVAESDPPTWRPGEEIAASMFVGITLFLALETAFQIVRLFRKRRGLYFWSMILGTSGCVADSVGIVLKYLRPQPNIWPFYTLCLLSGWTVYALAQLLVLYSRLHLVNQSPTVRRFVFIVIVSTIFTCTIPTWVVVWPAYDTNPKISSLWSPRDAIVERYTQIYYIIVEAIVSGVYIRSLLGLLYLKSSVRQRRVMIDLIYANIIILAFDLLTVILVYLNQLGLSHPIQSFSYMFKLRLEFLVLNQLMSVAARGLNRETFAEKRYHHKSQNDTFSSELRRWGVQEPPPTEQKSGSLEPEKNTQAEKGPSRDDSLKGSVQISMPSSTLTKGSYPSVSAISGRKHSEKERDLPPFPPDDASSDEASQIPPESPVLPPEHPPPNRRRIKMALASVHPRSRRDADGSESRPISGHGEKNISEGSGTLKTIWRNSLDENDDEEEIGLHMWENRGRVILEVPWFKTSMYDA</sequence>
<feature type="transmembrane region" description="Helical" evidence="2">
    <location>
        <begin position="169"/>
        <end position="192"/>
    </location>
</feature>